<reference evidence="3 4" key="1">
    <citation type="submission" date="2010-04" db="EMBL/GenBank/DDBJ databases">
        <authorList>
            <person name="Qin X."/>
            <person name="Bachman B."/>
            <person name="Battles P."/>
            <person name="Bell A."/>
            <person name="Bess C."/>
            <person name="Bickham C."/>
            <person name="Chaboub L."/>
            <person name="Chen D."/>
            <person name="Coyle M."/>
            <person name="Deiros D.R."/>
            <person name="Dinh H."/>
            <person name="Forbes L."/>
            <person name="Fowler G."/>
            <person name="Francisco L."/>
            <person name="Fu Q."/>
            <person name="Gubbala S."/>
            <person name="Hale W."/>
            <person name="Han Y."/>
            <person name="Hemphill L."/>
            <person name="Highlander S.K."/>
            <person name="Hirani K."/>
            <person name="Hogues M."/>
            <person name="Jackson L."/>
            <person name="Jakkamsetti A."/>
            <person name="Javaid M."/>
            <person name="Jiang H."/>
            <person name="Korchina V."/>
            <person name="Kovar C."/>
            <person name="Lara F."/>
            <person name="Lee S."/>
            <person name="Mata R."/>
            <person name="Mathew T."/>
            <person name="Moen C."/>
            <person name="Morales K."/>
            <person name="Munidasa M."/>
            <person name="Nazareth L."/>
            <person name="Ngo R."/>
            <person name="Nguyen L."/>
            <person name="Okwuonu G."/>
            <person name="Ongeri F."/>
            <person name="Patil S."/>
            <person name="Petrosino J."/>
            <person name="Pham C."/>
            <person name="Pham P."/>
            <person name="Pu L.-L."/>
            <person name="Puazo M."/>
            <person name="Raj R."/>
            <person name="Reid J."/>
            <person name="Rouhana J."/>
            <person name="Saada N."/>
            <person name="Shang Y."/>
            <person name="Simmons D."/>
            <person name="Thornton R."/>
            <person name="Warren J."/>
            <person name="Weissenberger G."/>
            <person name="Zhang J."/>
            <person name="Zhang L."/>
            <person name="Zhou C."/>
            <person name="Zhu D."/>
            <person name="Muzny D."/>
            <person name="Worley K."/>
            <person name="Gibbs R."/>
        </authorList>
    </citation>
    <scope>NUCLEOTIDE SEQUENCE [LARGE SCALE GENOMIC DNA]</scope>
    <source>
        <strain evidence="3 4">ATCC 49957</strain>
    </source>
</reference>
<dbReference type="InterPro" id="IPR025263">
    <property type="entry name" value="YhdP_central"/>
</dbReference>
<gene>
    <name evidence="3" type="ORF">HMPREF0731_3303</name>
</gene>
<evidence type="ECO:0000256" key="1">
    <source>
        <dbReference type="SAM" id="MobiDB-lite"/>
    </source>
</evidence>
<feature type="domain" description="YhdP central" evidence="2">
    <location>
        <begin position="356"/>
        <end position="775"/>
    </location>
</feature>
<proteinExistence type="predicted"/>
<evidence type="ECO:0000259" key="2">
    <source>
        <dbReference type="Pfam" id="PF13116"/>
    </source>
</evidence>
<dbReference type="AlphaFoldDB" id="D5RQE1"/>
<dbReference type="Pfam" id="PF13116">
    <property type="entry name" value="YhdP"/>
    <property type="match status" value="1"/>
</dbReference>
<organism evidence="3 4">
    <name type="scientific">Pseudoroseomonas cervicalis ATCC 49957</name>
    <dbReference type="NCBI Taxonomy" id="525371"/>
    <lineage>
        <taxon>Bacteria</taxon>
        <taxon>Pseudomonadati</taxon>
        <taxon>Pseudomonadota</taxon>
        <taxon>Alphaproteobacteria</taxon>
        <taxon>Acetobacterales</taxon>
        <taxon>Roseomonadaceae</taxon>
        <taxon>Roseomonas</taxon>
    </lineage>
</organism>
<dbReference type="Proteomes" id="UP000005324">
    <property type="component" value="Unassembled WGS sequence"/>
</dbReference>
<comment type="caution">
    <text evidence="3">The sequence shown here is derived from an EMBL/GenBank/DDBJ whole genome shotgun (WGS) entry which is preliminary data.</text>
</comment>
<evidence type="ECO:0000313" key="4">
    <source>
        <dbReference type="Proteomes" id="UP000005324"/>
    </source>
</evidence>
<name>D5RQE1_9PROT</name>
<evidence type="ECO:0000313" key="3">
    <source>
        <dbReference type="EMBL" id="EFH10484.1"/>
    </source>
</evidence>
<dbReference type="HOGENOM" id="CLU_007198_0_0_5"/>
<dbReference type="EMBL" id="ADVL01000660">
    <property type="protein sequence ID" value="EFH10484.1"/>
    <property type="molecule type" value="Genomic_DNA"/>
</dbReference>
<keyword evidence="4" id="KW-1185">Reference proteome</keyword>
<accession>D5RQE1</accession>
<feature type="region of interest" description="Disordered" evidence="1">
    <location>
        <begin position="129"/>
        <end position="160"/>
    </location>
</feature>
<dbReference type="RefSeq" id="WP_007002333.1">
    <property type="nucleotide sequence ID" value="NZ_GG770777.1"/>
</dbReference>
<protein>
    <recommendedName>
        <fullName evidence="2">YhdP central domain-containing protein</fullName>
    </recommendedName>
</protein>
<sequence>MCGRFCGWAARLALALSLLLLLGAGALAWRLAQGPLPLPMLATLAQRYTPEPGLAIGSISLAWEGYQRGTGSPLRLRLQQVELRDAAGAVRQSLPDASITLSFARLLQGQLAPLQVAVRQPAIVLERSPEGEVTLSMGRAGPPAEPPPDSGGHDDEGGAVLRDLLGRGGGDGRFGALRELSISEGRLSIIDRQLNLTWQLERANIALRRLPEGGVGGTGEAELVLPGHGGTLPVRLEGSARGDGPSLEGKLVLPALEPARIATLLPALAPLSLFDGSAALELSGRFDAGRDGAAPELALRLSAGPGGVTLEGRRTGFADLQLEAEGTPTALRLRRLRLELPPVAREGGPQHPAPVIEAEGEARLAEGRWRAGLTLRLDRLEAAEIGAYWPEGVVPGARHWIVENITGGTLRQGRFALQAEAGADLSGLAVRDLDGTLRVEGATVHWLRPIAPLEGVGATIRFSLPEISVQVDQARQSGTALSSPGATIRFHSLDAGQEQAEIEARLRGPIPDVVNLIRHPRLKLFERRPLELKEPGGQMEGTLRLAFPLLEDIPSEVLRVNVQARLTQMRLADVVMGKRLERGTADLTVDNSRLRASGNAQLAGIPAQLQLEMDFRQGPSSQVVERIRAEARPDASRIAEFGLDLDGFVAGPVGVVAVMEKRRSGETRLSLTGDLQESRMSVSPFAWAKPPGQPAGARAELRIANESLRSVESFQVEAPQLFARGQVAFGEASRLERIDLSEARIFQGRFTAEARPPAQRNGPWRFRGSGPVIDLGPALDAPDAPPGAAASDSLPVLLEGHFDRVLLGPGRALAAVQGRASADARGVWREARVTGQAGPGGAFDLTISPAGAGRELRLNAANAGALLRAFDVLQTVEGGRLSVAGRWAGNQPGAILSGTAEMEEFTIQEAAGIGKLLQALTVYGVFDAVQGPGLRFSRLEAPFSLSNEALVLREARAFSASLGVTAKGSIGRRNGMLDLEGTIVPAYVLNSLLGQIPLLGRLFSPERGGGLFAATWRMRGPTQDPTVSVNPLAALTPGFLRGLFGGSAGQEPAPPAGR</sequence>